<evidence type="ECO:0000256" key="1">
    <source>
        <dbReference type="SAM" id="MobiDB-lite"/>
    </source>
</evidence>
<organism evidence="3 4">
    <name type="scientific">Rhypophila decipiens</name>
    <dbReference type="NCBI Taxonomy" id="261697"/>
    <lineage>
        <taxon>Eukaryota</taxon>
        <taxon>Fungi</taxon>
        <taxon>Dikarya</taxon>
        <taxon>Ascomycota</taxon>
        <taxon>Pezizomycotina</taxon>
        <taxon>Sordariomycetes</taxon>
        <taxon>Sordariomycetidae</taxon>
        <taxon>Sordariales</taxon>
        <taxon>Naviculisporaceae</taxon>
        <taxon>Rhypophila</taxon>
    </lineage>
</organism>
<dbReference type="InterPro" id="IPR046676">
    <property type="entry name" value="DUF6546"/>
</dbReference>
<evidence type="ECO:0000259" key="2">
    <source>
        <dbReference type="Pfam" id="PF20183"/>
    </source>
</evidence>
<sequence length="722" mass="82671">MASDRVKRPASHQLAAGSTKRRLTRSMPSSLETPAELPESSKSPSLDPLPRLGGRRFTRSITRMLEARGIDPADLEEPSAPWTRLPVEIQRMILKALAEIVPERPYFRRHFIANKYQSLSRHISSRDDLWMLRKTKTHPNEVTTRSILATVSRQWQLFFEELNFSHLILHQDDIAMFEAITQSNAQLHRRQFIQGIYLRIELSEYACGRCWVVASKEEEEIDSMISKTAVADLFAALSNWDPTACYGGGLTLEISAHSPSDAKCYARELWSRIADNTHNSFRYKPSRWYQQQVFGDVTYNPSRHGWWQGSRNYNGMTFGRRMMMVQRVFSYSQEYAYGWLDNLPVVPCVRNFLIRRQFYRNLGYMALRKIITSLKQLVSFRYESWNAVSREAHQTQAWDFSRLVSDVIVAHPTLTRISLYGSTNPAYHCDWNMYDTHAQMPLGMVKGNILEQSKDLAVATIGNSNGMEEIHAGRNICAEGFFWDYRPCNLMVLDFTAEAAQYQFLGDDDCGLLESSVATDEVEEAEDGDTVAPPMDISGDLTPADPGPAPFTAWPKLTHISLSTTFLTKDNNHLNWILTAAGRAAKYMPRLKMMELWNYDPHNRAIFRYASNQGGTETGVPGIELYTSWSASVLNTHHSSDKEPRRAKLISNATANAWNQAVRVHLVDSEQRKELLTIDEYVWDHDSRDWGGCVIKHLKMKERILTPISLEQLEQEGWEAFT</sequence>
<feature type="domain" description="DUF6546" evidence="2">
    <location>
        <begin position="412"/>
        <end position="705"/>
    </location>
</feature>
<dbReference type="Proteomes" id="UP001301769">
    <property type="component" value="Unassembled WGS sequence"/>
</dbReference>
<protein>
    <recommendedName>
        <fullName evidence="2">DUF6546 domain-containing protein</fullName>
    </recommendedName>
</protein>
<accession>A0AAN7B9R2</accession>
<evidence type="ECO:0000313" key="4">
    <source>
        <dbReference type="Proteomes" id="UP001301769"/>
    </source>
</evidence>
<gene>
    <name evidence="3" type="ORF">QBC37DRAFT_464054</name>
</gene>
<dbReference type="EMBL" id="MU858111">
    <property type="protein sequence ID" value="KAK4213280.1"/>
    <property type="molecule type" value="Genomic_DNA"/>
</dbReference>
<reference evidence="3" key="1">
    <citation type="journal article" date="2023" name="Mol. Phylogenet. Evol.">
        <title>Genome-scale phylogeny and comparative genomics of the fungal order Sordariales.</title>
        <authorList>
            <person name="Hensen N."/>
            <person name="Bonometti L."/>
            <person name="Westerberg I."/>
            <person name="Brannstrom I.O."/>
            <person name="Guillou S."/>
            <person name="Cros-Aarteil S."/>
            <person name="Calhoun S."/>
            <person name="Haridas S."/>
            <person name="Kuo A."/>
            <person name="Mondo S."/>
            <person name="Pangilinan J."/>
            <person name="Riley R."/>
            <person name="LaButti K."/>
            <person name="Andreopoulos B."/>
            <person name="Lipzen A."/>
            <person name="Chen C."/>
            <person name="Yan M."/>
            <person name="Daum C."/>
            <person name="Ng V."/>
            <person name="Clum A."/>
            <person name="Steindorff A."/>
            <person name="Ohm R.A."/>
            <person name="Martin F."/>
            <person name="Silar P."/>
            <person name="Natvig D.O."/>
            <person name="Lalanne C."/>
            <person name="Gautier V."/>
            <person name="Ament-Velasquez S.L."/>
            <person name="Kruys A."/>
            <person name="Hutchinson M.I."/>
            <person name="Powell A.J."/>
            <person name="Barry K."/>
            <person name="Miller A.N."/>
            <person name="Grigoriev I.V."/>
            <person name="Debuchy R."/>
            <person name="Gladieux P."/>
            <person name="Hiltunen Thoren M."/>
            <person name="Johannesson H."/>
        </authorList>
    </citation>
    <scope>NUCLEOTIDE SEQUENCE</scope>
    <source>
        <strain evidence="3">PSN293</strain>
    </source>
</reference>
<reference evidence="3" key="2">
    <citation type="submission" date="2023-05" db="EMBL/GenBank/DDBJ databases">
        <authorList>
            <consortium name="Lawrence Berkeley National Laboratory"/>
            <person name="Steindorff A."/>
            <person name="Hensen N."/>
            <person name="Bonometti L."/>
            <person name="Westerberg I."/>
            <person name="Brannstrom I.O."/>
            <person name="Guillou S."/>
            <person name="Cros-Aarteil S."/>
            <person name="Calhoun S."/>
            <person name="Haridas S."/>
            <person name="Kuo A."/>
            <person name="Mondo S."/>
            <person name="Pangilinan J."/>
            <person name="Riley R."/>
            <person name="Labutti K."/>
            <person name="Andreopoulos B."/>
            <person name="Lipzen A."/>
            <person name="Chen C."/>
            <person name="Yanf M."/>
            <person name="Daum C."/>
            <person name="Ng V."/>
            <person name="Clum A."/>
            <person name="Ohm R."/>
            <person name="Martin F."/>
            <person name="Silar P."/>
            <person name="Natvig D."/>
            <person name="Lalanne C."/>
            <person name="Gautier V."/>
            <person name="Ament-Velasquez S.L."/>
            <person name="Kruys A."/>
            <person name="Hutchinson M.I."/>
            <person name="Powell A.J."/>
            <person name="Barry K."/>
            <person name="Miller A.N."/>
            <person name="Grigoriev I.V."/>
            <person name="Debuchy R."/>
            <person name="Gladieux P."/>
            <person name="Thoren M.H."/>
            <person name="Johannesson H."/>
        </authorList>
    </citation>
    <scope>NUCLEOTIDE SEQUENCE</scope>
    <source>
        <strain evidence="3">PSN293</strain>
    </source>
</reference>
<name>A0AAN7B9R2_9PEZI</name>
<proteinExistence type="predicted"/>
<comment type="caution">
    <text evidence="3">The sequence shown here is derived from an EMBL/GenBank/DDBJ whole genome shotgun (WGS) entry which is preliminary data.</text>
</comment>
<evidence type="ECO:0000313" key="3">
    <source>
        <dbReference type="EMBL" id="KAK4213280.1"/>
    </source>
</evidence>
<keyword evidence="4" id="KW-1185">Reference proteome</keyword>
<feature type="region of interest" description="Disordered" evidence="1">
    <location>
        <begin position="1"/>
        <end position="53"/>
    </location>
</feature>
<dbReference type="Pfam" id="PF20183">
    <property type="entry name" value="DUF6546"/>
    <property type="match status" value="1"/>
</dbReference>
<dbReference type="AlphaFoldDB" id="A0AAN7B9R2"/>